<keyword evidence="3" id="KW-1185">Reference proteome</keyword>
<comment type="caution">
    <text evidence="2">The sequence shown here is derived from an EMBL/GenBank/DDBJ whole genome shotgun (WGS) entry which is preliminary data.</text>
</comment>
<feature type="compositionally biased region" description="Basic residues" evidence="1">
    <location>
        <begin position="544"/>
        <end position="553"/>
    </location>
</feature>
<feature type="compositionally biased region" description="Basic and acidic residues" evidence="1">
    <location>
        <begin position="530"/>
        <end position="542"/>
    </location>
</feature>
<feature type="region of interest" description="Disordered" evidence="1">
    <location>
        <begin position="40"/>
        <end position="156"/>
    </location>
</feature>
<gene>
    <name evidence="2" type="ORF">N0V83_008484</name>
</gene>
<feature type="compositionally biased region" description="Basic and acidic residues" evidence="1">
    <location>
        <begin position="51"/>
        <end position="72"/>
    </location>
</feature>
<feature type="compositionally biased region" description="Basic and acidic residues" evidence="1">
    <location>
        <begin position="79"/>
        <end position="107"/>
    </location>
</feature>
<organism evidence="2 3">
    <name type="scientific">Neocucurbitaria cava</name>
    <dbReference type="NCBI Taxonomy" id="798079"/>
    <lineage>
        <taxon>Eukaryota</taxon>
        <taxon>Fungi</taxon>
        <taxon>Dikarya</taxon>
        <taxon>Ascomycota</taxon>
        <taxon>Pezizomycotina</taxon>
        <taxon>Dothideomycetes</taxon>
        <taxon>Pleosporomycetidae</taxon>
        <taxon>Pleosporales</taxon>
        <taxon>Pleosporineae</taxon>
        <taxon>Cucurbitariaceae</taxon>
        <taxon>Neocucurbitaria</taxon>
    </lineage>
</organism>
<protein>
    <submittedName>
        <fullName evidence="2">Uncharacterized protein</fullName>
    </submittedName>
</protein>
<feature type="region of interest" description="Disordered" evidence="1">
    <location>
        <begin position="503"/>
        <end position="553"/>
    </location>
</feature>
<dbReference type="Proteomes" id="UP001140560">
    <property type="component" value="Unassembled WGS sequence"/>
</dbReference>
<sequence>MSFFLATVPAGTQLYHGTGKRDPIEGMQWLAFEPEHALIFARPRRGPPPGEDDRPPKDGEGHMENDMVHEPWHSLPPPDGKEAGHGPDHKPRPAPPHDDKPEPKPNRPFDPGHPASPPGRSKPSPPSPPPHRERTRDSQKPLGLHDSKQESDHGYLHTYVPKHPLRLLYVDGLSAGKTPNGTLDTQDKLLLNLTDTGGPMGGEIDRAIGMCNLTSTLWEDKIDGILRMEGGFEIILCDFAKHLERTDVITVTEDGKRGQPGSLGGGSYLKAVTSRYHGIGGERVTVHYEDLVSVFGYPDVDGLFTNDVQSDYAMPRLQNVKDSDLLHIKDDITKMILGKDWEADTQTTNWQTVADMVVQRYSVSLHYLHTNQEIRKDKDALAAYLTGLLRPFIDFTARDAVLETQRCVSQVVPPLPSPPRPIASLAHGTLHAVTHHICDTLLSALSIASSSTPHSSFTSVYAAHAFELIDDLVNYLQWTTWKQCGTCQDDEVCFIPIWPSGSHEDHAQPRCLTEQASRERNGYWGQRMGPPRDGKHPKDGGPSKKGRKGMRKW</sequence>
<evidence type="ECO:0000256" key="1">
    <source>
        <dbReference type="SAM" id="MobiDB-lite"/>
    </source>
</evidence>
<feature type="compositionally biased region" description="Basic and acidic residues" evidence="1">
    <location>
        <begin position="130"/>
        <end position="155"/>
    </location>
</feature>
<accession>A0A9W8Y403</accession>
<evidence type="ECO:0000313" key="3">
    <source>
        <dbReference type="Proteomes" id="UP001140560"/>
    </source>
</evidence>
<proteinExistence type="predicted"/>
<dbReference type="InterPro" id="IPR038921">
    <property type="entry name" value="YOR389W-like"/>
</dbReference>
<reference evidence="2" key="1">
    <citation type="submission" date="2022-10" db="EMBL/GenBank/DDBJ databases">
        <title>Tapping the CABI collections for fungal endophytes: first genome assemblies for Collariella, Neodidymelliopsis, Ascochyta clinopodiicola, Didymella pomorum, Didymosphaeria variabile, Neocosmospora piperis and Neocucurbitaria cava.</title>
        <authorList>
            <person name="Hill R."/>
        </authorList>
    </citation>
    <scope>NUCLEOTIDE SEQUENCE</scope>
    <source>
        <strain evidence="2">IMI 356814</strain>
    </source>
</reference>
<name>A0A9W8Y403_9PLEO</name>
<evidence type="ECO:0000313" key="2">
    <source>
        <dbReference type="EMBL" id="KAJ4365862.1"/>
    </source>
</evidence>
<dbReference type="EMBL" id="JAPEUY010000015">
    <property type="protein sequence ID" value="KAJ4365862.1"/>
    <property type="molecule type" value="Genomic_DNA"/>
</dbReference>
<dbReference type="AlphaFoldDB" id="A0A9W8Y403"/>
<dbReference type="OrthoDB" id="10261782at2759"/>
<dbReference type="PANTHER" id="PTHR35204">
    <property type="entry name" value="YALI0A21131P"/>
    <property type="match status" value="1"/>
</dbReference>
<dbReference type="PANTHER" id="PTHR35204:SF1">
    <property type="entry name" value="ENTEROTOXIN"/>
    <property type="match status" value="1"/>
</dbReference>